<dbReference type="STRING" id="599839.J4GTH0"/>
<dbReference type="OrthoDB" id="3268967at2759"/>
<dbReference type="GeneID" id="24099506"/>
<feature type="region of interest" description="Disordered" evidence="1">
    <location>
        <begin position="1"/>
        <end position="32"/>
    </location>
</feature>
<proteinExistence type="predicted"/>
<feature type="region of interest" description="Disordered" evidence="1">
    <location>
        <begin position="47"/>
        <end position="67"/>
    </location>
</feature>
<evidence type="ECO:0000313" key="3">
    <source>
        <dbReference type="Proteomes" id="UP000006352"/>
    </source>
</evidence>
<reference evidence="2 3" key="1">
    <citation type="journal article" date="2012" name="Appl. Environ. Microbiol.">
        <title>Short-read sequencing for genomic analysis of the brown rot fungus Fibroporia radiculosa.</title>
        <authorList>
            <person name="Tang J.D."/>
            <person name="Perkins A.D."/>
            <person name="Sonstegard T.S."/>
            <person name="Schroeder S.G."/>
            <person name="Burgess S.C."/>
            <person name="Diehl S.V."/>
        </authorList>
    </citation>
    <scope>NUCLEOTIDE SEQUENCE [LARGE SCALE GENOMIC DNA]</scope>
    <source>
        <strain evidence="2 3">TFFH 294</strain>
    </source>
</reference>
<dbReference type="HOGENOM" id="CLU_653891_0_0_1"/>
<gene>
    <name evidence="2" type="ORF">FIBRA_06777</name>
</gene>
<feature type="region of interest" description="Disordered" evidence="1">
    <location>
        <begin position="209"/>
        <end position="232"/>
    </location>
</feature>
<dbReference type="InParanoid" id="J4GTH0"/>
<feature type="compositionally biased region" description="Basic and acidic residues" evidence="1">
    <location>
        <begin position="212"/>
        <end position="224"/>
    </location>
</feature>
<name>J4GTH0_9APHY</name>
<sequence length="420" mass="44834">MATLTGDNKPKKYRVSSSRAGPGRSSHGLQMGSSSLLTFQKGLLQTIKSKAPPPTLHSNSGGAENSDVEGTRELFLGDGPVFDVSERIAGPLHPPVVPPTGQELLREAGYNEFDAEALQDFEDEDAHGELDPDIHVPKAVLDISVLLGEHSADSHNGEVVAATRPVVIGTKSTSEVEQMVVPVSGDSSKLQASVNDRQGSAQAEVATQYESGVHHDANNRKTDNAAESTSRGPSAAWKFTIFGPLGIGRDASTTSQKVTTDSSAERVKPSLFLSLDSAVSIPILIVDVNPPGTYFDTLGAKPVGPTGKFYKGEHVPALLDTLRVQDSSARLVLGSATDAEKTQFEHFQARLKSGELFVEMVDLELLAMCSSENLALAERLVVPEKHRGLADTLVVVRVAIENHSAYANAVMHADDIRWCN</sequence>
<accession>J4GTH0</accession>
<evidence type="ECO:0000256" key="1">
    <source>
        <dbReference type="SAM" id="MobiDB-lite"/>
    </source>
</evidence>
<dbReference type="AlphaFoldDB" id="J4GTH0"/>
<dbReference type="RefSeq" id="XP_012183878.1">
    <property type="nucleotide sequence ID" value="XM_012328488.1"/>
</dbReference>
<protein>
    <submittedName>
        <fullName evidence="2">Uncharacterized protein</fullName>
    </submittedName>
</protein>
<organism evidence="2 3">
    <name type="scientific">Fibroporia radiculosa</name>
    <dbReference type="NCBI Taxonomy" id="599839"/>
    <lineage>
        <taxon>Eukaryota</taxon>
        <taxon>Fungi</taxon>
        <taxon>Dikarya</taxon>
        <taxon>Basidiomycota</taxon>
        <taxon>Agaricomycotina</taxon>
        <taxon>Agaricomycetes</taxon>
        <taxon>Polyporales</taxon>
        <taxon>Fibroporiaceae</taxon>
        <taxon>Fibroporia</taxon>
    </lineage>
</organism>
<keyword evidence="3" id="KW-1185">Reference proteome</keyword>
<dbReference type="EMBL" id="HE797160">
    <property type="protein sequence ID" value="CCM04595.1"/>
    <property type="molecule type" value="Genomic_DNA"/>
</dbReference>
<evidence type="ECO:0000313" key="2">
    <source>
        <dbReference type="EMBL" id="CCM04595.1"/>
    </source>
</evidence>
<dbReference type="Proteomes" id="UP000006352">
    <property type="component" value="Unassembled WGS sequence"/>
</dbReference>